<organism evidence="2 4">
    <name type="scientific">Methylovulum psychrotolerans</name>
    <dbReference type="NCBI Taxonomy" id="1704499"/>
    <lineage>
        <taxon>Bacteria</taxon>
        <taxon>Pseudomonadati</taxon>
        <taxon>Pseudomonadota</taxon>
        <taxon>Gammaproteobacteria</taxon>
        <taxon>Methylococcales</taxon>
        <taxon>Methylococcaceae</taxon>
        <taxon>Methylovulum</taxon>
    </lineage>
</organism>
<evidence type="ECO:0000313" key="5">
    <source>
        <dbReference type="Proteomes" id="UP000237423"/>
    </source>
</evidence>
<proteinExistence type="predicted"/>
<sequence length="119" mass="13334">MSDLVVTENDISNEKLKNLTVTVYICQILTFALAGLPLLIGVAINFYNRNEVQGTWLESHFNWQIKTVWITLAGFALAGLVLTINMEMALFILIPTLVLLVYRIVIGWTTLAANQPIKI</sequence>
<dbReference type="EMBL" id="CP022129">
    <property type="protein sequence ID" value="ASF46612.1"/>
    <property type="molecule type" value="Genomic_DNA"/>
</dbReference>
<name>A0A1Z4BZC8_9GAMM</name>
<evidence type="ECO:0000256" key="1">
    <source>
        <dbReference type="SAM" id="Phobius"/>
    </source>
</evidence>
<keyword evidence="1" id="KW-0472">Membrane</keyword>
<reference evidence="2 4" key="1">
    <citation type="submission" date="2017-06" db="EMBL/GenBank/DDBJ databases">
        <title>Genome Sequencing of the methanotroph Methylovulum psychrotolerants str. HV10-M2 isolated from a high-altitude environment.</title>
        <authorList>
            <person name="Mateos-Rivera A."/>
        </authorList>
    </citation>
    <scope>NUCLEOTIDE SEQUENCE [LARGE SCALE GENOMIC DNA]</scope>
    <source>
        <strain evidence="2 4">HV10_M2</strain>
    </source>
</reference>
<keyword evidence="1" id="KW-1133">Transmembrane helix</keyword>
<feature type="transmembrane region" description="Helical" evidence="1">
    <location>
        <begin position="22"/>
        <end position="47"/>
    </location>
</feature>
<accession>A0A1Z4BZC8</accession>
<evidence type="ECO:0000313" key="4">
    <source>
        <dbReference type="Proteomes" id="UP000197019"/>
    </source>
</evidence>
<feature type="transmembrane region" description="Helical" evidence="1">
    <location>
        <begin position="90"/>
        <end position="113"/>
    </location>
</feature>
<evidence type="ECO:0000313" key="2">
    <source>
        <dbReference type="EMBL" id="ASF46612.1"/>
    </source>
</evidence>
<dbReference type="RefSeq" id="WP_088619484.1">
    <property type="nucleotide sequence ID" value="NZ_CP022129.1"/>
</dbReference>
<dbReference type="EMBL" id="PGFZ01000006">
    <property type="protein sequence ID" value="POZ51464.1"/>
    <property type="molecule type" value="Genomic_DNA"/>
</dbReference>
<gene>
    <name evidence="3" type="ORF">AADEFJLK_02914</name>
    <name evidence="2" type="ORF">CEK71_11320</name>
</gene>
<dbReference type="Proteomes" id="UP000237423">
    <property type="component" value="Unassembled WGS sequence"/>
</dbReference>
<protein>
    <recommendedName>
        <fullName evidence="6">Transmembrane protein</fullName>
    </recommendedName>
</protein>
<dbReference type="OrthoDB" id="5405464at2"/>
<keyword evidence="1" id="KW-0812">Transmembrane</keyword>
<evidence type="ECO:0008006" key="6">
    <source>
        <dbReference type="Google" id="ProtNLM"/>
    </source>
</evidence>
<dbReference type="Proteomes" id="UP000197019">
    <property type="component" value="Chromosome"/>
</dbReference>
<feature type="transmembrane region" description="Helical" evidence="1">
    <location>
        <begin position="67"/>
        <end position="84"/>
    </location>
</feature>
<dbReference type="AlphaFoldDB" id="A0A1Z4BZC8"/>
<reference evidence="3 5" key="2">
    <citation type="submission" date="2017-11" db="EMBL/GenBank/DDBJ databases">
        <title>Draft Genome Sequence of Methylobacter psychrotolerans Sph1T, an Obligate Methanotroph from Low-Temperature Environments.</title>
        <authorList>
            <person name="Oshkin I.Y."/>
            <person name="Miroshnikov K."/>
            <person name="Belova S.E."/>
            <person name="Korzhenkov A."/>
            <person name="Toshchakov S.V."/>
            <person name="Dedysh S.N."/>
        </authorList>
    </citation>
    <scope>NUCLEOTIDE SEQUENCE [LARGE SCALE GENOMIC DNA]</scope>
    <source>
        <strain evidence="3 5">Sph1</strain>
    </source>
</reference>
<dbReference type="KEGG" id="mpsy:CEK71_11320"/>
<evidence type="ECO:0000313" key="3">
    <source>
        <dbReference type="EMBL" id="POZ51464.1"/>
    </source>
</evidence>
<keyword evidence="4" id="KW-1185">Reference proteome</keyword>